<dbReference type="PANTHER" id="PTHR20371">
    <property type="entry name" value="ENOLASE-PHOSPHATASE E1"/>
    <property type="match status" value="1"/>
</dbReference>
<dbReference type="InterPro" id="IPR036412">
    <property type="entry name" value="HAD-like_sf"/>
</dbReference>
<accession>A0A438JKB5</accession>
<dbReference type="InterPro" id="IPR023214">
    <property type="entry name" value="HAD_sf"/>
</dbReference>
<dbReference type="EMBL" id="QGNW01000038">
    <property type="protein sequence ID" value="RVX09403.1"/>
    <property type="molecule type" value="Genomic_DNA"/>
</dbReference>
<comment type="caution">
    <text evidence="1">The sequence shown here is derived from an EMBL/GenBank/DDBJ whole genome shotgun (WGS) entry which is preliminary data.</text>
</comment>
<dbReference type="Gene3D" id="3.40.50.1000">
    <property type="entry name" value="HAD superfamily/HAD-like"/>
    <property type="match status" value="1"/>
</dbReference>
<gene>
    <name evidence="1" type="primary">VIT_12s0028g03470_5</name>
    <name evidence="1" type="ORF">CK203_015313</name>
</gene>
<protein>
    <submittedName>
        <fullName evidence="1">Putative bifunctional methylthioribulose-1-phosphate dehydratase/enolase-phosphatase E1 2</fullName>
    </submittedName>
</protein>
<dbReference type="AlphaFoldDB" id="A0A438JKB5"/>
<dbReference type="PANTHER" id="PTHR20371:SF1">
    <property type="entry name" value="ENOLASE-PHOSPHATASE E1"/>
    <property type="match status" value="1"/>
</dbReference>
<evidence type="ECO:0000313" key="2">
    <source>
        <dbReference type="Proteomes" id="UP000288805"/>
    </source>
</evidence>
<reference evidence="1 2" key="1">
    <citation type="journal article" date="2018" name="PLoS Genet.">
        <title>Population sequencing reveals clonal diversity and ancestral inbreeding in the grapevine cultivar Chardonnay.</title>
        <authorList>
            <person name="Roach M.J."/>
            <person name="Johnson D.L."/>
            <person name="Bohlmann J."/>
            <person name="van Vuuren H.J."/>
            <person name="Jones S.J."/>
            <person name="Pretorius I.S."/>
            <person name="Schmidt S.A."/>
            <person name="Borneman A.R."/>
        </authorList>
    </citation>
    <scope>NUCLEOTIDE SEQUENCE [LARGE SCALE GENOMIC DNA]</scope>
    <source>
        <strain evidence="2">cv. Chardonnay</strain>
        <tissue evidence="1">Leaf</tissue>
    </source>
</reference>
<organism evidence="1 2">
    <name type="scientific">Vitis vinifera</name>
    <name type="common">Grape</name>
    <dbReference type="NCBI Taxonomy" id="29760"/>
    <lineage>
        <taxon>Eukaryota</taxon>
        <taxon>Viridiplantae</taxon>
        <taxon>Streptophyta</taxon>
        <taxon>Embryophyta</taxon>
        <taxon>Tracheophyta</taxon>
        <taxon>Spermatophyta</taxon>
        <taxon>Magnoliopsida</taxon>
        <taxon>eudicotyledons</taxon>
        <taxon>Gunneridae</taxon>
        <taxon>Pentapetalae</taxon>
        <taxon>rosids</taxon>
        <taxon>Vitales</taxon>
        <taxon>Vitaceae</taxon>
        <taxon>Viteae</taxon>
        <taxon>Vitis</taxon>
    </lineage>
</organism>
<name>A0A438JKB5_VITVI</name>
<evidence type="ECO:0000313" key="1">
    <source>
        <dbReference type="EMBL" id="RVX09403.1"/>
    </source>
</evidence>
<proteinExistence type="predicted"/>
<sequence>MGNKKETHSYFEILRTVGIDRPSDMLFVTDVFQEAVAARAAGLEVVISIRLGNGPLPENHGFRTIETFLEI</sequence>
<dbReference type="SUPFAM" id="SSF56784">
    <property type="entry name" value="HAD-like"/>
    <property type="match status" value="1"/>
</dbReference>
<dbReference type="Proteomes" id="UP000288805">
    <property type="component" value="Unassembled WGS sequence"/>
</dbReference>